<protein>
    <recommendedName>
        <fullName evidence="4">Conjugal transfer protein</fullName>
    </recommendedName>
</protein>
<proteinExistence type="predicted"/>
<evidence type="ECO:0000256" key="1">
    <source>
        <dbReference type="SAM" id="Phobius"/>
    </source>
</evidence>
<dbReference type="Proteomes" id="UP000190023">
    <property type="component" value="Unassembled WGS sequence"/>
</dbReference>
<feature type="transmembrane region" description="Helical" evidence="1">
    <location>
        <begin position="60"/>
        <end position="80"/>
    </location>
</feature>
<comment type="caution">
    <text evidence="2">The sequence shown here is derived from an EMBL/GenBank/DDBJ whole genome shotgun (WGS) entry which is preliminary data.</text>
</comment>
<accession>A0A1T0AYG8</accession>
<evidence type="ECO:0008006" key="4">
    <source>
        <dbReference type="Google" id="ProtNLM"/>
    </source>
</evidence>
<name>A0A1T0AYG8_9PAST</name>
<organism evidence="2 3">
    <name type="scientific">[Haemophilus] felis</name>
    <dbReference type="NCBI Taxonomy" id="123822"/>
    <lineage>
        <taxon>Bacteria</taxon>
        <taxon>Pseudomonadati</taxon>
        <taxon>Pseudomonadota</taxon>
        <taxon>Gammaproteobacteria</taxon>
        <taxon>Pasteurellales</taxon>
        <taxon>Pasteurellaceae</taxon>
    </lineage>
</organism>
<feature type="transmembrane region" description="Helical" evidence="1">
    <location>
        <begin position="30"/>
        <end position="48"/>
    </location>
</feature>
<keyword evidence="3" id="KW-1185">Reference proteome</keyword>
<dbReference type="EMBL" id="MUYB01000036">
    <property type="protein sequence ID" value="OOS02501.1"/>
    <property type="molecule type" value="Genomic_DNA"/>
</dbReference>
<evidence type="ECO:0000313" key="2">
    <source>
        <dbReference type="EMBL" id="OOS02501.1"/>
    </source>
</evidence>
<gene>
    <name evidence="2" type="ORF">B0188_08655</name>
</gene>
<sequence length="81" mass="8492">MFVSPDVLAAGGLDSGVQATSEFKSIGYKWLAILSTGYIIFNVVMAYLGRKGWGDVAMAVMYCAIAGGAVALGDYAWGIFS</sequence>
<keyword evidence="1" id="KW-0812">Transmembrane</keyword>
<keyword evidence="1" id="KW-1133">Transmembrane helix</keyword>
<dbReference type="AlphaFoldDB" id="A0A1T0AYG8"/>
<dbReference type="STRING" id="123822.B0188_08655"/>
<evidence type="ECO:0000313" key="3">
    <source>
        <dbReference type="Proteomes" id="UP000190023"/>
    </source>
</evidence>
<keyword evidence="1" id="KW-0472">Membrane</keyword>
<reference evidence="2 3" key="1">
    <citation type="submission" date="2017-02" db="EMBL/GenBank/DDBJ databases">
        <title>Draft genome sequence of Haemophilus felis CCUG 31170 type strain.</title>
        <authorList>
            <person name="Engstrom-Jakobsson H."/>
            <person name="Salva-Serra F."/>
            <person name="Thorell K."/>
            <person name="Gonzales-Siles L."/>
            <person name="Karlsson R."/>
            <person name="Boulund F."/>
            <person name="Engstrand L."/>
            <person name="Kristiansson E."/>
            <person name="Moore E."/>
        </authorList>
    </citation>
    <scope>NUCLEOTIDE SEQUENCE [LARGE SCALE GENOMIC DNA]</scope>
    <source>
        <strain evidence="2 3">CCUG 31170</strain>
    </source>
</reference>